<feature type="domain" description="CSC1/OSCA1-like cytosolic" evidence="11">
    <location>
        <begin position="196"/>
        <end position="359"/>
    </location>
</feature>
<feature type="transmembrane region" description="Helical" evidence="8">
    <location>
        <begin position="106"/>
        <end position="128"/>
    </location>
</feature>
<dbReference type="GeneID" id="36333823"/>
<dbReference type="Pfam" id="PF14703">
    <property type="entry name" value="PHM7_cyt"/>
    <property type="match status" value="1"/>
</dbReference>
<proteinExistence type="inferred from homology"/>
<evidence type="ECO:0000256" key="3">
    <source>
        <dbReference type="ARBA" id="ARBA00022448"/>
    </source>
</evidence>
<keyword evidence="13" id="KW-1185">Reference proteome</keyword>
<keyword evidence="5 8" id="KW-1133">Transmembrane helix</keyword>
<feature type="region of interest" description="Disordered" evidence="7">
    <location>
        <begin position="905"/>
        <end position="956"/>
    </location>
</feature>
<evidence type="ECO:0000256" key="8">
    <source>
        <dbReference type="SAM" id="Phobius"/>
    </source>
</evidence>
<dbReference type="EMBL" id="KZ110598">
    <property type="protein sequence ID" value="OSX61768.1"/>
    <property type="molecule type" value="Genomic_DNA"/>
</dbReference>
<evidence type="ECO:0000313" key="12">
    <source>
        <dbReference type="EMBL" id="OSX61768.1"/>
    </source>
</evidence>
<organism evidence="12 13">
    <name type="scientific">Postia placenta MAD-698-R-SB12</name>
    <dbReference type="NCBI Taxonomy" id="670580"/>
    <lineage>
        <taxon>Eukaryota</taxon>
        <taxon>Fungi</taxon>
        <taxon>Dikarya</taxon>
        <taxon>Basidiomycota</taxon>
        <taxon>Agaricomycotina</taxon>
        <taxon>Agaricomycetes</taxon>
        <taxon>Polyporales</taxon>
        <taxon>Adustoporiaceae</taxon>
        <taxon>Rhodonia</taxon>
    </lineage>
</organism>
<evidence type="ECO:0000259" key="9">
    <source>
        <dbReference type="Pfam" id="PF02714"/>
    </source>
</evidence>
<feature type="transmembrane region" description="Helical" evidence="8">
    <location>
        <begin position="531"/>
        <end position="551"/>
    </location>
</feature>
<evidence type="ECO:0000256" key="6">
    <source>
        <dbReference type="ARBA" id="ARBA00023136"/>
    </source>
</evidence>
<dbReference type="InterPro" id="IPR003864">
    <property type="entry name" value="CSC1/OSCA1-like_7TM"/>
</dbReference>
<comment type="subcellular location">
    <subcellularLocation>
        <location evidence="1">Membrane</location>
        <topology evidence="1">Multi-pass membrane protein</topology>
    </subcellularLocation>
</comment>
<feature type="transmembrane region" description="Helical" evidence="8">
    <location>
        <begin position="597"/>
        <end position="615"/>
    </location>
</feature>
<keyword evidence="4 8" id="KW-0812">Transmembrane</keyword>
<evidence type="ECO:0000259" key="11">
    <source>
        <dbReference type="Pfam" id="PF14703"/>
    </source>
</evidence>
<evidence type="ECO:0000256" key="4">
    <source>
        <dbReference type="ARBA" id="ARBA00022692"/>
    </source>
</evidence>
<dbReference type="RefSeq" id="XP_024338562.1">
    <property type="nucleotide sequence ID" value="XM_024488874.1"/>
</dbReference>
<dbReference type="AlphaFoldDB" id="A0A1X6MZG9"/>
<feature type="transmembrane region" description="Helical" evidence="8">
    <location>
        <begin position="20"/>
        <end position="43"/>
    </location>
</feature>
<dbReference type="InterPro" id="IPR027815">
    <property type="entry name" value="CSC1/OSCA1-like_cyt"/>
</dbReference>
<dbReference type="Proteomes" id="UP000194127">
    <property type="component" value="Unassembled WGS sequence"/>
</dbReference>
<dbReference type="Pfam" id="PF13967">
    <property type="entry name" value="RSN1_TM"/>
    <property type="match status" value="1"/>
</dbReference>
<feature type="transmembrane region" description="Helical" evidence="8">
    <location>
        <begin position="148"/>
        <end position="171"/>
    </location>
</feature>
<accession>A0A1X6MZG9</accession>
<feature type="domain" description="CSC1/OSCA1-like N-terminal transmembrane" evidence="10">
    <location>
        <begin position="22"/>
        <end position="172"/>
    </location>
</feature>
<dbReference type="GO" id="GO:0005227">
    <property type="term" value="F:calcium-activated cation channel activity"/>
    <property type="evidence" value="ECO:0007669"/>
    <property type="project" value="InterPro"/>
</dbReference>
<keyword evidence="6 8" id="KW-0472">Membrane</keyword>
<evidence type="ECO:0000256" key="1">
    <source>
        <dbReference type="ARBA" id="ARBA00004141"/>
    </source>
</evidence>
<dbReference type="Pfam" id="PF02714">
    <property type="entry name" value="RSN1_7TM"/>
    <property type="match status" value="1"/>
</dbReference>
<evidence type="ECO:0000259" key="10">
    <source>
        <dbReference type="Pfam" id="PF13967"/>
    </source>
</evidence>
<feature type="transmembrane region" description="Helical" evidence="8">
    <location>
        <begin position="373"/>
        <end position="399"/>
    </location>
</feature>
<feature type="compositionally biased region" description="Polar residues" evidence="7">
    <location>
        <begin position="905"/>
        <end position="917"/>
    </location>
</feature>
<dbReference type="OrthoDB" id="2150324at2759"/>
<evidence type="ECO:0000256" key="5">
    <source>
        <dbReference type="ARBA" id="ARBA00022989"/>
    </source>
</evidence>
<feature type="domain" description="CSC1/OSCA1-like 7TM region" evidence="9">
    <location>
        <begin position="371"/>
        <end position="653"/>
    </location>
</feature>
<feature type="transmembrane region" description="Helical" evidence="8">
    <location>
        <begin position="662"/>
        <end position="682"/>
    </location>
</feature>
<dbReference type="InterPro" id="IPR045122">
    <property type="entry name" value="Csc1-like"/>
</dbReference>
<dbReference type="InterPro" id="IPR032880">
    <property type="entry name" value="CSC1/OSCA1-like_N"/>
</dbReference>
<feature type="transmembrane region" description="Helical" evidence="8">
    <location>
        <begin position="462"/>
        <end position="484"/>
    </location>
</feature>
<evidence type="ECO:0000313" key="13">
    <source>
        <dbReference type="Proteomes" id="UP000194127"/>
    </source>
</evidence>
<comment type="similarity">
    <text evidence="2">Belongs to the CSC1 (TC 1.A.17) family.</text>
</comment>
<dbReference type="GO" id="GO:0005886">
    <property type="term" value="C:plasma membrane"/>
    <property type="evidence" value="ECO:0007669"/>
    <property type="project" value="TreeGrafter"/>
</dbReference>
<keyword evidence="3" id="KW-0813">Transport</keyword>
<feature type="transmembrane region" description="Helical" evidence="8">
    <location>
        <begin position="635"/>
        <end position="656"/>
    </location>
</feature>
<name>A0A1X6MZG9_9APHY</name>
<sequence length="956" mass="108227">MSNITQLVDENASQRTLAPAAVGTQVALMSVVSVATVLIFNVLRPRNKIVYEPKVKYHVGNKRPPRMSDSLLGWLPPLLHTKEPELVDKIGLDAAIYLRFLRMFRLLFTCIALLCCVVLLPVDITYNLRYVNPGARDVLSILTIRDVQGPLLFVHVAATYAITALVMGFVWHNWRQVVRLRHDWFRSPEYMQSFYARTLMVTRVPKKFQSDEGIRAIFQSMHMPYPTTSVHIGHRVGRLPELIEFHNNTVRELEHVLVRYLKDGHIAKERPQKRLGGFLCCGGRKVDAIDYYIGRLQRSEDAVEKYRASFDHRQAETYGFASMAAVPYAHIVANLLRNKHPKGTTITLAPNPKDIVWKNLGLTKAELARNQTIGWTILVFVCFANTIPLFVISILANLASLTSYVPFLAKWSSASPGTFTFISGVLPPTVSALFGYVLPIIMRYLTKYMGAYTHSRLDRAVVARYFAFLVNSQLIIFTLIGVIFKSVSNIVEQVGHHEGIKTIIENLHTLPDTINQTYIDQSSYWLTYFPLRGFLILFDLAQIINLVVIFVKKRLFGRTPRDVREWTQPPEFPYPIYYSNLLLMGTVGLFFAPLAPLVAIAAMVVFWLSSWVYKYQLMFVFVSKVETGGRLWNPVINRLLVSVILMQLLMVLTIGLQYKFKSLYWLSTLPPILAIFFFKIYLNRKFLQAFQYYIPSEEELREAYVHSQRADNAGNKLEKRFGHPALNADLFTPMVHAHMTHLLADVFQGKIGTTKTKLDDIGGKVNAAVVAGGVKIAAIDERDLEYDPALYQRDRGELDWDQRSMSSTNLLQQDNGSRAQLYANNGRASPAPSKMANYDAYLANGPQPEIEMIRLDYDQQPLLTSAQAPGYYEPNAMASQASFGIPPGAMASQAHFGLPPNAMASQSSFGQYGTPTMETAPPMPSMPIPYQQQHQEGNRQAPIHRPYPPNRESSWQ</sequence>
<evidence type="ECO:0000256" key="7">
    <source>
        <dbReference type="SAM" id="MobiDB-lite"/>
    </source>
</evidence>
<evidence type="ECO:0000256" key="2">
    <source>
        <dbReference type="ARBA" id="ARBA00007779"/>
    </source>
</evidence>
<dbReference type="PANTHER" id="PTHR13018:SF149">
    <property type="entry name" value="DOMAIN PROTEIN, PUTATIVE (AFU_ORTHOLOGUE AFUA_3G11660)-RELATED"/>
    <property type="match status" value="1"/>
</dbReference>
<reference evidence="12 13" key="1">
    <citation type="submission" date="2017-04" db="EMBL/GenBank/DDBJ databases">
        <title>Genome Sequence of the Model Brown-Rot Fungus Postia placenta SB12.</title>
        <authorList>
            <consortium name="DOE Joint Genome Institute"/>
            <person name="Gaskell J."/>
            <person name="Kersten P."/>
            <person name="Larrondo L.F."/>
            <person name="Canessa P."/>
            <person name="Martinez D."/>
            <person name="Hibbett D."/>
            <person name="Schmoll M."/>
            <person name="Kubicek C.P."/>
            <person name="Martinez A.T."/>
            <person name="Yadav J."/>
            <person name="Master E."/>
            <person name="Magnuson J.K."/>
            <person name="James T."/>
            <person name="Yaver D."/>
            <person name="Berka R."/>
            <person name="Labutti K."/>
            <person name="Lipzen A."/>
            <person name="Aerts A."/>
            <person name="Barry K."/>
            <person name="Henrissat B."/>
            <person name="Blanchette R."/>
            <person name="Grigoriev I."/>
            <person name="Cullen D."/>
        </authorList>
    </citation>
    <scope>NUCLEOTIDE SEQUENCE [LARGE SCALE GENOMIC DNA]</scope>
    <source>
        <strain evidence="12 13">MAD-698-R-SB12</strain>
    </source>
</reference>
<feature type="transmembrane region" description="Helical" evidence="8">
    <location>
        <begin position="419"/>
        <end position="441"/>
    </location>
</feature>
<dbReference type="PANTHER" id="PTHR13018">
    <property type="entry name" value="PROBABLE MEMBRANE PROTEIN DUF221-RELATED"/>
    <property type="match status" value="1"/>
</dbReference>
<gene>
    <name evidence="12" type="ORF">POSPLADRAFT_1181823</name>
</gene>
<dbReference type="STRING" id="670580.A0A1X6MZG9"/>
<evidence type="ECO:0008006" key="14">
    <source>
        <dbReference type="Google" id="ProtNLM"/>
    </source>
</evidence>
<protein>
    <recommendedName>
        <fullName evidence="14">DUF221-domain-containing protein</fullName>
    </recommendedName>
</protein>